<organism evidence="1 2">
    <name type="scientific">Desulfonema magnum</name>
    <dbReference type="NCBI Taxonomy" id="45655"/>
    <lineage>
        <taxon>Bacteria</taxon>
        <taxon>Pseudomonadati</taxon>
        <taxon>Thermodesulfobacteriota</taxon>
        <taxon>Desulfobacteria</taxon>
        <taxon>Desulfobacterales</taxon>
        <taxon>Desulfococcaceae</taxon>
        <taxon>Desulfonema</taxon>
    </lineage>
</organism>
<sequence>MALRFEQFVFQGPSNPYYFTSLFLVCRVYLINLFYKSSCSAVTDKT</sequence>
<dbReference type="KEGG" id="dmm:dnm_065850"/>
<dbReference type="AlphaFoldDB" id="A0A975GR29"/>
<protein>
    <submittedName>
        <fullName evidence="1">Uncharacterized protein</fullName>
    </submittedName>
</protein>
<gene>
    <name evidence="1" type="ORF">dnm_065850</name>
</gene>
<evidence type="ECO:0000313" key="2">
    <source>
        <dbReference type="Proteomes" id="UP000663722"/>
    </source>
</evidence>
<evidence type="ECO:0000313" key="1">
    <source>
        <dbReference type="EMBL" id="QTA90524.1"/>
    </source>
</evidence>
<proteinExistence type="predicted"/>
<dbReference type="EMBL" id="CP061800">
    <property type="protein sequence ID" value="QTA90524.1"/>
    <property type="molecule type" value="Genomic_DNA"/>
</dbReference>
<keyword evidence="2" id="KW-1185">Reference proteome</keyword>
<reference evidence="1" key="1">
    <citation type="journal article" date="2021" name="Microb. Physiol.">
        <title>Proteogenomic Insights into the Physiology of Marine, Sulfate-Reducing, Filamentous Desulfonema limicola and Desulfonema magnum.</title>
        <authorList>
            <person name="Schnaars V."/>
            <person name="Wohlbrand L."/>
            <person name="Scheve S."/>
            <person name="Hinrichs C."/>
            <person name="Reinhardt R."/>
            <person name="Rabus R."/>
        </authorList>
    </citation>
    <scope>NUCLEOTIDE SEQUENCE</scope>
    <source>
        <strain evidence="1">4be13</strain>
    </source>
</reference>
<dbReference type="Proteomes" id="UP000663722">
    <property type="component" value="Chromosome"/>
</dbReference>
<name>A0A975GR29_9BACT</name>
<accession>A0A975GR29</accession>